<dbReference type="FunFam" id="3.40.630.20:FF:000001">
    <property type="entry name" value="Pyrrolidone-carboxylate peptidase"/>
    <property type="match status" value="1"/>
</dbReference>
<dbReference type="PANTHER" id="PTHR23402:SF1">
    <property type="entry name" value="PYROGLUTAMYL-PEPTIDASE I"/>
    <property type="match status" value="1"/>
</dbReference>
<dbReference type="EC" id="3.4.19.3" evidence="9"/>
<reference evidence="10 11" key="1">
    <citation type="submission" date="2021-10" db="EMBL/GenBank/DDBJ databases">
        <title>Anaerobic single-cell dispensing facilitates the cultivation of human gut bacteria.</title>
        <authorList>
            <person name="Afrizal A."/>
        </authorList>
    </citation>
    <scope>NUCLEOTIDE SEQUENCE [LARGE SCALE GENOMIC DNA]</scope>
    <source>
        <strain evidence="10 11">CLA-AA-H277</strain>
    </source>
</reference>
<dbReference type="InterPro" id="IPR033693">
    <property type="entry name" value="PGPEP1_Glu_AS"/>
</dbReference>
<dbReference type="SUPFAM" id="SSF53182">
    <property type="entry name" value="Pyrrolidone carboxyl peptidase (pyroglutamate aminopeptidase)"/>
    <property type="match status" value="1"/>
</dbReference>
<feature type="active site" evidence="9">
    <location>
        <position position="78"/>
    </location>
</feature>
<accession>A0AAE3DRZ3</accession>
<dbReference type="GO" id="GO:0006508">
    <property type="term" value="P:proteolysis"/>
    <property type="evidence" value="ECO:0007669"/>
    <property type="project" value="UniProtKB-KW"/>
</dbReference>
<dbReference type="AlphaFoldDB" id="A0AAE3DRZ3"/>
<gene>
    <name evidence="10" type="primary">pcp</name>
    <name evidence="10" type="ORF">LKD71_07430</name>
</gene>
<dbReference type="Gene3D" id="3.40.630.20">
    <property type="entry name" value="Peptidase C15, pyroglutamyl peptidase I-like"/>
    <property type="match status" value="1"/>
</dbReference>
<dbReference type="GO" id="GO:0005829">
    <property type="term" value="C:cytosol"/>
    <property type="evidence" value="ECO:0007669"/>
    <property type="project" value="InterPro"/>
</dbReference>
<evidence type="ECO:0000256" key="4">
    <source>
        <dbReference type="ARBA" id="ARBA00006641"/>
    </source>
</evidence>
<dbReference type="CDD" id="cd00501">
    <property type="entry name" value="Peptidase_C15"/>
    <property type="match status" value="1"/>
</dbReference>
<comment type="caution">
    <text evidence="10">The sequence shown here is derived from an EMBL/GenBank/DDBJ whole genome shotgun (WGS) entry which is preliminary data.</text>
</comment>
<proteinExistence type="inferred from homology"/>
<dbReference type="InterPro" id="IPR000816">
    <property type="entry name" value="Peptidase_C15"/>
</dbReference>
<sequence length="199" mass="21548">MKILTTGFAPFGGETINPSYEAVRLLPETIGEHRITKLELPVTFEGTPALLAEKVRALNPDVLISVGQAGGRPNITLERVAINLMDARIPDNDGYSPEDIPVEKDGETAYFTTLPVKKMMEAMNEAGISTSLSYSAGSYVCNTVMYAGLYLATHEFPGMRSGFIHVPFIPEQLEGKKEGTPAMELSMIAKGLEIAIKAL</sequence>
<dbReference type="InterPro" id="IPR029762">
    <property type="entry name" value="PGP-I_bact-type"/>
</dbReference>
<evidence type="ECO:0000256" key="5">
    <source>
        <dbReference type="ARBA" id="ARBA00022490"/>
    </source>
</evidence>
<keyword evidence="6" id="KW-0645">Protease</keyword>
<keyword evidence="11" id="KW-1185">Reference proteome</keyword>
<dbReference type="Proteomes" id="UP001197875">
    <property type="component" value="Unassembled WGS sequence"/>
</dbReference>
<dbReference type="Pfam" id="PF01470">
    <property type="entry name" value="Peptidase_C15"/>
    <property type="match status" value="1"/>
</dbReference>
<evidence type="ECO:0000313" key="10">
    <source>
        <dbReference type="EMBL" id="MCC2189636.1"/>
    </source>
</evidence>
<evidence type="ECO:0000256" key="9">
    <source>
        <dbReference type="PROSITE-ProRule" id="PRU10076"/>
    </source>
</evidence>
<evidence type="ECO:0000256" key="3">
    <source>
        <dbReference type="ARBA" id="ARBA00004496"/>
    </source>
</evidence>
<comment type="similarity">
    <text evidence="4">Belongs to the peptidase C15 family.</text>
</comment>
<evidence type="ECO:0000256" key="7">
    <source>
        <dbReference type="ARBA" id="ARBA00022801"/>
    </source>
</evidence>
<name>A0AAE3DRZ3_9FIRM</name>
<comment type="catalytic activity">
    <reaction evidence="1 9">
        <text>Release of an N-terminal pyroglutamyl group from a polypeptide, the second amino acid generally not being Pro.</text>
        <dbReference type="EC" id="3.4.19.3"/>
    </reaction>
</comment>
<comment type="subcellular location">
    <subcellularLocation>
        <location evidence="3">Cytoplasm</location>
    </subcellularLocation>
</comment>
<evidence type="ECO:0000256" key="8">
    <source>
        <dbReference type="ARBA" id="ARBA00022807"/>
    </source>
</evidence>
<dbReference type="InterPro" id="IPR016125">
    <property type="entry name" value="Peptidase_C15-like"/>
</dbReference>
<keyword evidence="5" id="KW-0963">Cytoplasm</keyword>
<evidence type="ECO:0000256" key="6">
    <source>
        <dbReference type="ARBA" id="ARBA00022670"/>
    </source>
</evidence>
<dbReference type="PANTHER" id="PTHR23402">
    <property type="entry name" value="PROTEASE FAMILY C15 PYROGLUTAMYL-PEPTIDASE I-RELATED"/>
    <property type="match status" value="1"/>
</dbReference>
<dbReference type="RefSeq" id="WP_227614940.1">
    <property type="nucleotide sequence ID" value="NZ_JAJEPR010000009.1"/>
</dbReference>
<dbReference type="EMBL" id="JAJEPR010000009">
    <property type="protein sequence ID" value="MCC2189636.1"/>
    <property type="molecule type" value="Genomic_DNA"/>
</dbReference>
<organism evidence="10 11">
    <name type="scientific">Fusicatenibacter faecihominis</name>
    <dbReference type="NCBI Taxonomy" id="2881276"/>
    <lineage>
        <taxon>Bacteria</taxon>
        <taxon>Bacillati</taxon>
        <taxon>Bacillota</taxon>
        <taxon>Clostridia</taxon>
        <taxon>Lachnospirales</taxon>
        <taxon>Lachnospiraceae</taxon>
        <taxon>Fusicatenibacter</taxon>
    </lineage>
</organism>
<evidence type="ECO:0000256" key="2">
    <source>
        <dbReference type="ARBA" id="ARBA00002280"/>
    </source>
</evidence>
<dbReference type="NCBIfam" id="NF009676">
    <property type="entry name" value="PRK13197.1"/>
    <property type="match status" value="1"/>
</dbReference>
<dbReference type="GO" id="GO:0016920">
    <property type="term" value="F:pyroglutamyl-peptidase activity"/>
    <property type="evidence" value="ECO:0007669"/>
    <property type="project" value="UniProtKB-EC"/>
</dbReference>
<protein>
    <recommendedName>
        <fullName evidence="9">Pyroglutamyl-peptidase I</fullName>
        <ecNumber evidence="9">3.4.19.3</ecNumber>
    </recommendedName>
</protein>
<dbReference type="PRINTS" id="PR00706">
    <property type="entry name" value="PYROGLUPTASE"/>
</dbReference>
<comment type="function">
    <text evidence="2">Removes 5-oxoproline from various penultimate amino acid residues except L-proline.</text>
</comment>
<dbReference type="PROSITE" id="PS01333">
    <property type="entry name" value="PYRASE_GLU"/>
    <property type="match status" value="1"/>
</dbReference>
<keyword evidence="7 10" id="KW-0378">Hydrolase</keyword>
<keyword evidence="8" id="KW-0788">Thiol protease</keyword>
<dbReference type="PIRSF" id="PIRSF015592">
    <property type="entry name" value="Prld-crbxl_pptds"/>
    <property type="match status" value="1"/>
</dbReference>
<dbReference type="NCBIfam" id="TIGR00504">
    <property type="entry name" value="pyro_pdase"/>
    <property type="match status" value="1"/>
</dbReference>
<evidence type="ECO:0000256" key="1">
    <source>
        <dbReference type="ARBA" id="ARBA00001770"/>
    </source>
</evidence>
<evidence type="ECO:0000313" key="11">
    <source>
        <dbReference type="Proteomes" id="UP001197875"/>
    </source>
</evidence>
<dbReference type="InterPro" id="IPR036440">
    <property type="entry name" value="Peptidase_C15-like_sf"/>
</dbReference>